<keyword evidence="3" id="KW-1185">Reference proteome</keyword>
<dbReference type="RefSeq" id="WP_254157385.1">
    <property type="nucleotide sequence ID" value="NZ_CP100355.1"/>
</dbReference>
<gene>
    <name evidence="2" type="ORF">NGM29_15545</name>
</gene>
<dbReference type="InterPro" id="IPR023393">
    <property type="entry name" value="START-like_dom_sf"/>
</dbReference>
<dbReference type="Proteomes" id="UP001056855">
    <property type="component" value="Chromosome"/>
</dbReference>
<sequence length="159" mass="18164">MPTYERSIRIDAPLEEVWDFHSRVSGLEAVTPPWLNLRAEAVMGPDGERDPDILEEDAEISMSIRPFGVGPRVHWTSVILERDSRPGRAYFSDEMVHGPFATWVHTHSFFADGEQTVLRDKIEYALPGGRLGETVAPFSRVGFEGMFLDRHRRTRRALE</sequence>
<evidence type="ECO:0000313" key="2">
    <source>
        <dbReference type="EMBL" id="UTF53168.1"/>
    </source>
</evidence>
<reference evidence="2" key="1">
    <citation type="submission" date="2022-06" db="EMBL/GenBank/DDBJ databases">
        <title>Diverse halophilic archaea isolated from saline environments.</title>
        <authorList>
            <person name="Cui H.-L."/>
        </authorList>
    </citation>
    <scope>NUCLEOTIDE SEQUENCE</scope>
    <source>
        <strain evidence="2">WLHS1</strain>
    </source>
</reference>
<dbReference type="GeneID" id="73291489"/>
<proteinExistence type="predicted"/>
<dbReference type="CDD" id="cd07820">
    <property type="entry name" value="SRPBCC_3"/>
    <property type="match status" value="1"/>
</dbReference>
<dbReference type="Pfam" id="PF03364">
    <property type="entry name" value="Polyketide_cyc"/>
    <property type="match status" value="1"/>
</dbReference>
<dbReference type="AlphaFoldDB" id="A0A9E7NA45"/>
<evidence type="ECO:0000313" key="3">
    <source>
        <dbReference type="Proteomes" id="UP001056855"/>
    </source>
</evidence>
<organism evidence="2 3">
    <name type="scientific">Natronosalvus rutilus</name>
    <dbReference type="NCBI Taxonomy" id="2953753"/>
    <lineage>
        <taxon>Archaea</taxon>
        <taxon>Methanobacteriati</taxon>
        <taxon>Methanobacteriota</taxon>
        <taxon>Stenosarchaea group</taxon>
        <taxon>Halobacteria</taxon>
        <taxon>Halobacteriales</taxon>
        <taxon>Natrialbaceae</taxon>
        <taxon>Natronosalvus</taxon>
    </lineage>
</organism>
<dbReference type="Gene3D" id="3.30.530.20">
    <property type="match status" value="1"/>
</dbReference>
<name>A0A9E7NA45_9EURY</name>
<dbReference type="InterPro" id="IPR005031">
    <property type="entry name" value="COQ10_START"/>
</dbReference>
<feature type="domain" description="Coenzyme Q-binding protein COQ10 START" evidence="1">
    <location>
        <begin position="10"/>
        <end position="133"/>
    </location>
</feature>
<dbReference type="KEGG" id="sawl:NGM29_15545"/>
<dbReference type="SUPFAM" id="SSF55961">
    <property type="entry name" value="Bet v1-like"/>
    <property type="match status" value="1"/>
</dbReference>
<dbReference type="EMBL" id="CP100355">
    <property type="protein sequence ID" value="UTF53168.1"/>
    <property type="molecule type" value="Genomic_DNA"/>
</dbReference>
<accession>A0A9E7NA45</accession>
<evidence type="ECO:0000259" key="1">
    <source>
        <dbReference type="Pfam" id="PF03364"/>
    </source>
</evidence>
<protein>
    <submittedName>
        <fullName evidence="2">SRPBCC family protein</fullName>
    </submittedName>
</protein>